<sequence length="330" mass="37566">MKRLLYIFVALTLLMSSCNPNKKGQGQIYLPESVGQLNSLAVVIDNELWEGSVGDTIRKYFAAPVDGLPTEEPTFSLHQVPPQVFEGNTRNSRNILLIRKEEPCKAYIKDNAFARPQVVGIVQGKTHREIACKVEEYAEQFIYAFKNNDLAEAQKRFTSSLNNDPQVEQALGFSFTMPSVYKVVKKENNFFWIERPIKGGTANIILYEMPAQPFITPDDKAQSIVKMRDSIGKRYIPGPKEGMYMVTETYLAPSIFETQLKGHRTIESKGLWEVKDFPLGGPYVNYMIEDKNNKRWVVAEGFVSAPMVPKRDFLFELEAIIKSIKFTTKK</sequence>
<protein>
    <submittedName>
        <fullName evidence="1">Endonuclease</fullName>
    </submittedName>
</protein>
<keyword evidence="3" id="KW-1185">Reference proteome</keyword>
<reference evidence="2 4" key="2">
    <citation type="submission" date="2017-06" db="EMBL/GenBank/DDBJ databases">
        <authorList>
            <consortium name="Pathogen Informatics"/>
        </authorList>
    </citation>
    <scope>NUCLEOTIDE SEQUENCE [LARGE SCALE GENOMIC DNA]</scope>
    <source>
        <strain evidence="2 4">NCTC12947</strain>
    </source>
</reference>
<dbReference type="Pfam" id="PF16125">
    <property type="entry name" value="DUF4837"/>
    <property type="match status" value="1"/>
</dbReference>
<dbReference type="Proteomes" id="UP000065822">
    <property type="component" value="Chromosome"/>
</dbReference>
<keyword evidence="1" id="KW-0378">Hydrolase</keyword>
<dbReference type="RefSeq" id="WP_066427977.1">
    <property type="nucleotide sequence ID" value="NZ_CP014227.1"/>
</dbReference>
<dbReference type="GO" id="GO:0004519">
    <property type="term" value="F:endonuclease activity"/>
    <property type="evidence" value="ECO:0007669"/>
    <property type="project" value="UniProtKB-KW"/>
</dbReference>
<accession>A0AAX2GYH5</accession>
<dbReference type="InterPro" id="IPR032286">
    <property type="entry name" value="DUF4837"/>
</dbReference>
<dbReference type="EMBL" id="LT906449">
    <property type="protein sequence ID" value="SNV10711.1"/>
    <property type="molecule type" value="Genomic_DNA"/>
</dbReference>
<name>A0AAX2GYH5_9FLAO</name>
<proteinExistence type="predicted"/>
<gene>
    <name evidence="1" type="ORF">AXF12_01985</name>
    <name evidence="2" type="ORF">SAMEA44541418_01354</name>
</gene>
<dbReference type="Proteomes" id="UP000215539">
    <property type="component" value="Chromosome 1"/>
</dbReference>
<reference evidence="1 3" key="1">
    <citation type="submission" date="2016-02" db="EMBL/GenBank/DDBJ databases">
        <authorList>
            <person name="Holder M.E."/>
            <person name="Ajami N.J."/>
            <person name="Petrosino J.F."/>
        </authorList>
    </citation>
    <scope>NUCLEOTIDE SEQUENCE [LARGE SCALE GENOMIC DNA]</scope>
    <source>
        <strain evidence="1 3">CCUG 32990</strain>
    </source>
</reference>
<dbReference type="AlphaFoldDB" id="A0AAX2GYH5"/>
<dbReference type="PROSITE" id="PS51257">
    <property type="entry name" value="PROKAR_LIPOPROTEIN"/>
    <property type="match status" value="1"/>
</dbReference>
<evidence type="ECO:0000313" key="3">
    <source>
        <dbReference type="Proteomes" id="UP000065822"/>
    </source>
</evidence>
<keyword evidence="1" id="KW-0255">Endonuclease</keyword>
<dbReference type="KEGG" id="chg:AXF12_01985"/>
<keyword evidence="1" id="KW-0540">Nuclease</keyword>
<evidence type="ECO:0000313" key="1">
    <source>
        <dbReference type="EMBL" id="AMD84411.1"/>
    </source>
</evidence>
<evidence type="ECO:0000313" key="2">
    <source>
        <dbReference type="EMBL" id="SNV10711.1"/>
    </source>
</evidence>
<organism evidence="2 4">
    <name type="scientific">Capnocytophaga haemolytica</name>
    <dbReference type="NCBI Taxonomy" id="45243"/>
    <lineage>
        <taxon>Bacteria</taxon>
        <taxon>Pseudomonadati</taxon>
        <taxon>Bacteroidota</taxon>
        <taxon>Flavobacteriia</taxon>
        <taxon>Flavobacteriales</taxon>
        <taxon>Flavobacteriaceae</taxon>
        <taxon>Capnocytophaga</taxon>
    </lineage>
</organism>
<evidence type="ECO:0000313" key="4">
    <source>
        <dbReference type="Proteomes" id="UP000215539"/>
    </source>
</evidence>
<dbReference type="EMBL" id="CP014227">
    <property type="protein sequence ID" value="AMD84411.1"/>
    <property type="molecule type" value="Genomic_DNA"/>
</dbReference>